<dbReference type="EMBL" id="QXFT01002944">
    <property type="protein sequence ID" value="KAE9291175.1"/>
    <property type="molecule type" value="Genomic_DNA"/>
</dbReference>
<accession>A0A6A3IGR0</accession>
<name>A0A6A3IGR0_9STRA</name>
<evidence type="ECO:0000313" key="3">
    <source>
        <dbReference type="EMBL" id="KAE8981960.1"/>
    </source>
</evidence>
<comment type="caution">
    <text evidence="2">The sequence shown here is derived from an EMBL/GenBank/DDBJ whole genome shotgun (WGS) entry which is preliminary data.</text>
</comment>
<reference evidence="5 7" key="1">
    <citation type="submission" date="2018-09" db="EMBL/GenBank/DDBJ databases">
        <title>Genomic investigation of the strawberry pathogen Phytophthora fragariae indicates pathogenicity is determined by transcriptional variation in three key races.</title>
        <authorList>
            <person name="Adams T.M."/>
            <person name="Armitage A.D."/>
            <person name="Sobczyk M.K."/>
            <person name="Bates H.J."/>
            <person name="Dunwell J.M."/>
            <person name="Nellist C.F."/>
            <person name="Harrison R.J."/>
        </authorList>
    </citation>
    <scope>NUCLEOTIDE SEQUENCE [LARGE SCALE GENOMIC DNA]</scope>
    <source>
        <strain evidence="3 5">SCRP249</strain>
        <strain evidence="2 7">SCRP324</strain>
        <strain evidence="4 6">SCRP333</strain>
    </source>
</reference>
<dbReference type="Proteomes" id="UP000434957">
    <property type="component" value="Unassembled WGS sequence"/>
</dbReference>
<dbReference type="Proteomes" id="UP000429607">
    <property type="component" value="Unassembled WGS sequence"/>
</dbReference>
<protein>
    <submittedName>
        <fullName evidence="2">Uncharacterized protein</fullName>
    </submittedName>
</protein>
<organism evidence="2 7">
    <name type="scientific">Phytophthora rubi</name>
    <dbReference type="NCBI Taxonomy" id="129364"/>
    <lineage>
        <taxon>Eukaryota</taxon>
        <taxon>Sar</taxon>
        <taxon>Stramenopiles</taxon>
        <taxon>Oomycota</taxon>
        <taxon>Peronosporomycetes</taxon>
        <taxon>Peronosporales</taxon>
        <taxon>Peronosporaceae</taxon>
        <taxon>Phytophthora</taxon>
    </lineage>
</organism>
<evidence type="ECO:0000313" key="6">
    <source>
        <dbReference type="Proteomes" id="UP000434957"/>
    </source>
</evidence>
<evidence type="ECO:0000256" key="1">
    <source>
        <dbReference type="SAM" id="MobiDB-lite"/>
    </source>
</evidence>
<dbReference type="EMBL" id="QXFV01002908">
    <property type="protein sequence ID" value="KAE8981960.1"/>
    <property type="molecule type" value="Genomic_DNA"/>
</dbReference>
<proteinExistence type="predicted"/>
<dbReference type="AlphaFoldDB" id="A0A6A3IGR0"/>
<evidence type="ECO:0000313" key="2">
    <source>
        <dbReference type="EMBL" id="KAE8980712.1"/>
    </source>
</evidence>
<evidence type="ECO:0000313" key="5">
    <source>
        <dbReference type="Proteomes" id="UP000429607"/>
    </source>
</evidence>
<feature type="region of interest" description="Disordered" evidence="1">
    <location>
        <begin position="161"/>
        <end position="182"/>
    </location>
</feature>
<evidence type="ECO:0000313" key="4">
    <source>
        <dbReference type="EMBL" id="KAE9291175.1"/>
    </source>
</evidence>
<dbReference type="EMBL" id="QXFU01002865">
    <property type="protein sequence ID" value="KAE8980712.1"/>
    <property type="molecule type" value="Genomic_DNA"/>
</dbReference>
<dbReference type="Proteomes" id="UP000435112">
    <property type="component" value="Unassembled WGS sequence"/>
</dbReference>
<dbReference type="OrthoDB" id="88640at2759"/>
<sequence>MATPIPGTLPHLQVTFDGELYIRYVNPSEYVCRSFDCPNLPRALIVQWENLPLHKVAAFYETPDCTYREGYSTFNSGSGRSQVTGGIRMDGIKMIRSMMLGRNEDAVLEEKLKASSVSRTCDLSVLSMRFDSATLDGNATAANTFYEVEWANEANAAGGLSSNWTDDLPGSSGKAEGSTGGF</sequence>
<evidence type="ECO:0000313" key="7">
    <source>
        <dbReference type="Proteomes" id="UP000435112"/>
    </source>
</evidence>
<keyword evidence="6" id="KW-1185">Reference proteome</keyword>
<gene>
    <name evidence="3" type="ORF">PR001_g23851</name>
    <name evidence="2" type="ORF">PR002_g24039</name>
    <name evidence="4" type="ORF">PR003_g25109</name>
</gene>